<gene>
    <name evidence="1" type="ORF">NUW58_g5384</name>
</gene>
<evidence type="ECO:0000313" key="2">
    <source>
        <dbReference type="Proteomes" id="UP001143856"/>
    </source>
</evidence>
<keyword evidence="2" id="KW-1185">Reference proteome</keyword>
<dbReference type="EMBL" id="JAPDGR010001057">
    <property type="protein sequence ID" value="KAJ2985717.1"/>
    <property type="molecule type" value="Genomic_DNA"/>
</dbReference>
<name>A0ACC1P3C1_9PEZI</name>
<protein>
    <submittedName>
        <fullName evidence="1">Uncharacterized protein</fullName>
    </submittedName>
</protein>
<sequence>MISIEPLFALLLVALPVFGSGITLDYFDTVQGLGLETRAGTRVIDVDNGAKRTDERRLLHKDTVLGKGLTPLTASTSTPVSPRDLPDIQSHRNKERDKEDICNKDLLPRQRFSSFSADLSSSIFNSLSISSVSVLASIKDDFSASLRNAQQNASEEGFQDGQSQASESAQSLCDALKASASSVVENSCSAAGNIITTVETTVSVVETVLSTVEGATHTSESISSTAGDLNKASRDLNLDAGQFAGIIVGVFFLSSILSVLATLFLLRYRRQRMDDTRDARPQPVEAKRQTIWPTLGKLRGSRLPPGPWATGRHGVPAEPTPGPKRWVPSQSQQGIPSTNRTPMASSVSPGSSNIFPVSPLSDRPSTDLERDSGSSLGLGLHGSRTQITSGPEVSEIPPPVSSIGRNRIHDGSWQIPIVHVEEVTAHPLRSNAWATETLQSDNGPAASTAPHEDYNTRIQRETPALAPGTSKNALIPPTIPLRFSSLNAYKGPPIQSSVGFHGDETFLLSTDDESGDRDLEPSQEQSGHQSPSHSSSQCLLRPCLLWNTRLLRRRSRHRSRRPRTNVQGSRDAREHHERSDRHPTVDGDPLVGQHDVGIQDLEWHNVPWTGDATAGPHSGNSVADTYAFSDPAVRPDSAAQGAADVPHRMANSNRNFSDLTLREPAWDWSPTTYQPGPYSQGQALMSPAIPQDETSSTHPEFTSPQTGPNPSLDYQTDLAWAVSMPQDFVAEIGIPSEQRLRRWSTQARQGSDVGLPGVGHSGNAAALISMNQSEIMEKHDSSGSSGNTTPLHHDHFVYYCMRDEETQPWSPENPRRNHSHGYPQ</sequence>
<evidence type="ECO:0000313" key="1">
    <source>
        <dbReference type="EMBL" id="KAJ2985717.1"/>
    </source>
</evidence>
<accession>A0ACC1P3C1</accession>
<proteinExistence type="predicted"/>
<reference evidence="1" key="1">
    <citation type="submission" date="2022-10" db="EMBL/GenBank/DDBJ databases">
        <title>Genome Sequence of Xylaria curta.</title>
        <authorList>
            <person name="Buettner E."/>
        </authorList>
    </citation>
    <scope>NUCLEOTIDE SEQUENCE</scope>
    <source>
        <strain evidence="1">Babe10</strain>
    </source>
</reference>
<dbReference type="Proteomes" id="UP001143856">
    <property type="component" value="Unassembled WGS sequence"/>
</dbReference>
<organism evidence="1 2">
    <name type="scientific">Xylaria curta</name>
    <dbReference type="NCBI Taxonomy" id="42375"/>
    <lineage>
        <taxon>Eukaryota</taxon>
        <taxon>Fungi</taxon>
        <taxon>Dikarya</taxon>
        <taxon>Ascomycota</taxon>
        <taxon>Pezizomycotina</taxon>
        <taxon>Sordariomycetes</taxon>
        <taxon>Xylariomycetidae</taxon>
        <taxon>Xylariales</taxon>
        <taxon>Xylariaceae</taxon>
        <taxon>Xylaria</taxon>
    </lineage>
</organism>
<comment type="caution">
    <text evidence="1">The sequence shown here is derived from an EMBL/GenBank/DDBJ whole genome shotgun (WGS) entry which is preliminary data.</text>
</comment>